<feature type="region of interest" description="Disordered" evidence="1">
    <location>
        <begin position="132"/>
        <end position="153"/>
    </location>
</feature>
<protein>
    <submittedName>
        <fullName evidence="2">Uncharacterized protein</fullName>
    </submittedName>
</protein>
<dbReference type="AlphaFoldDB" id="A0A8S9LM36"/>
<dbReference type="Gene3D" id="1.20.1370.30">
    <property type="match status" value="1"/>
</dbReference>
<gene>
    <name evidence="2" type="ORF">F2Q68_00044971</name>
</gene>
<dbReference type="EMBL" id="QGKW02000276">
    <property type="protein sequence ID" value="KAF2606568.1"/>
    <property type="molecule type" value="Genomic_DNA"/>
</dbReference>
<evidence type="ECO:0000256" key="1">
    <source>
        <dbReference type="SAM" id="MobiDB-lite"/>
    </source>
</evidence>
<accession>A0A8S9LM36</accession>
<evidence type="ECO:0000313" key="2">
    <source>
        <dbReference type="EMBL" id="KAF2606568.1"/>
    </source>
</evidence>
<feature type="compositionally biased region" description="Acidic residues" evidence="1">
    <location>
        <begin position="133"/>
        <end position="144"/>
    </location>
</feature>
<sequence>MFMIFLDPSIRLLNLKVQEKTVVLVVRSTLAWKQKIEGRRLIDSEARLMSLNDDRKHFGLGRERSLSTSSFSKERIVPSKSLFTRDTTTLSPMRVEVLDGVATSYAIVTNRVLLEDLEVRFESSLDLIVVGEDPQEDDGEEDDGYKDLSSSSSSSVLSSVSVAAVVRPRDIGNKLRLIFLSIVYVCSTGGSFTQPWFNKGIAFTMTERDRLLPSSAMDSEHQIQRSMTDLKRMEEQARDGLSDPNALAKWRILLQDRNETIAEGRGGMMSMGYNYPAEQPDSGSWISRESWNGAID</sequence>
<comment type="caution">
    <text evidence="2">The sequence shown here is derived from an EMBL/GenBank/DDBJ whole genome shotgun (WGS) entry which is preliminary data.</text>
</comment>
<proteinExistence type="predicted"/>
<organism evidence="2 3">
    <name type="scientific">Brassica cretica</name>
    <name type="common">Mustard</name>
    <dbReference type="NCBI Taxonomy" id="69181"/>
    <lineage>
        <taxon>Eukaryota</taxon>
        <taxon>Viridiplantae</taxon>
        <taxon>Streptophyta</taxon>
        <taxon>Embryophyta</taxon>
        <taxon>Tracheophyta</taxon>
        <taxon>Spermatophyta</taxon>
        <taxon>Magnoliopsida</taxon>
        <taxon>eudicotyledons</taxon>
        <taxon>Gunneridae</taxon>
        <taxon>Pentapetalae</taxon>
        <taxon>rosids</taxon>
        <taxon>malvids</taxon>
        <taxon>Brassicales</taxon>
        <taxon>Brassicaceae</taxon>
        <taxon>Brassiceae</taxon>
        <taxon>Brassica</taxon>
    </lineage>
</organism>
<evidence type="ECO:0000313" key="3">
    <source>
        <dbReference type="Proteomes" id="UP000712281"/>
    </source>
</evidence>
<reference evidence="2" key="1">
    <citation type="submission" date="2019-12" db="EMBL/GenBank/DDBJ databases">
        <title>Genome sequencing and annotation of Brassica cretica.</title>
        <authorList>
            <person name="Studholme D.J."/>
            <person name="Sarris P.F."/>
        </authorList>
    </citation>
    <scope>NUCLEOTIDE SEQUENCE</scope>
    <source>
        <strain evidence="2">PFS-001/15</strain>
        <tissue evidence="2">Leaf</tissue>
    </source>
</reference>
<dbReference type="Proteomes" id="UP000712281">
    <property type="component" value="Unassembled WGS sequence"/>
</dbReference>
<name>A0A8S9LM36_BRACR</name>